<accession>A0A2T2WS55</accession>
<name>A0A2T2WS55_SULTH</name>
<dbReference type="Proteomes" id="UP000242705">
    <property type="component" value="Unassembled WGS sequence"/>
</dbReference>
<dbReference type="AlphaFoldDB" id="A0A2T2WS55"/>
<organism evidence="1 2">
    <name type="scientific">Sulfobacillus thermosulfidooxidans</name>
    <dbReference type="NCBI Taxonomy" id="28034"/>
    <lineage>
        <taxon>Bacteria</taxon>
        <taxon>Bacillati</taxon>
        <taxon>Bacillota</taxon>
        <taxon>Clostridia</taxon>
        <taxon>Eubacteriales</taxon>
        <taxon>Clostridiales Family XVII. Incertae Sedis</taxon>
        <taxon>Sulfobacillus</taxon>
    </lineage>
</organism>
<protein>
    <submittedName>
        <fullName evidence="1">Uncharacterized protein</fullName>
    </submittedName>
</protein>
<sequence>MSSNMFVPVAKSPTMNVAIANYRCARNILAAVVAAVKRIVFATYYGGPRICLFNTGFQHSENS</sequence>
<comment type="caution">
    <text evidence="1">The sequence shown here is derived from an EMBL/GenBank/DDBJ whole genome shotgun (WGS) entry which is preliminary data.</text>
</comment>
<proteinExistence type="predicted"/>
<gene>
    <name evidence="1" type="ORF">C7B47_13080</name>
</gene>
<evidence type="ECO:0000313" key="2">
    <source>
        <dbReference type="Proteomes" id="UP000242705"/>
    </source>
</evidence>
<dbReference type="EMBL" id="PXYX01000036">
    <property type="protein sequence ID" value="PSR25076.1"/>
    <property type="molecule type" value="Genomic_DNA"/>
</dbReference>
<evidence type="ECO:0000313" key="1">
    <source>
        <dbReference type="EMBL" id="PSR25076.1"/>
    </source>
</evidence>
<reference evidence="1 2" key="1">
    <citation type="journal article" date="2014" name="BMC Genomics">
        <title>Comparison of environmental and isolate Sulfobacillus genomes reveals diverse carbon, sulfur, nitrogen, and hydrogen metabolisms.</title>
        <authorList>
            <person name="Justice N.B."/>
            <person name="Norman A."/>
            <person name="Brown C.T."/>
            <person name="Singh A."/>
            <person name="Thomas B.C."/>
            <person name="Banfield J.F."/>
        </authorList>
    </citation>
    <scope>NUCLEOTIDE SEQUENCE [LARGE SCALE GENOMIC DNA]</scope>
    <source>
        <strain evidence="1">AMDSBA5</strain>
    </source>
</reference>